<gene>
    <name evidence="2" type="ORF">Ahy_B08g092222</name>
</gene>
<keyword evidence="3" id="KW-1185">Reference proteome</keyword>
<dbReference type="InterPro" id="IPR021109">
    <property type="entry name" value="Peptidase_aspartic_dom_sf"/>
</dbReference>
<dbReference type="PANTHER" id="PTHR33067">
    <property type="entry name" value="RNA-DIRECTED DNA POLYMERASE-RELATED"/>
    <property type="match status" value="1"/>
</dbReference>
<protein>
    <submittedName>
        <fullName evidence="2">Uncharacterized protein</fullName>
    </submittedName>
</protein>
<feature type="region of interest" description="Disordered" evidence="1">
    <location>
        <begin position="261"/>
        <end position="284"/>
    </location>
</feature>
<accession>A0A444Y3F4</accession>
<reference evidence="2 3" key="1">
    <citation type="submission" date="2019-01" db="EMBL/GenBank/DDBJ databases">
        <title>Sequencing of cultivated peanut Arachis hypogaea provides insights into genome evolution and oil improvement.</title>
        <authorList>
            <person name="Chen X."/>
        </authorList>
    </citation>
    <scope>NUCLEOTIDE SEQUENCE [LARGE SCALE GENOMIC DNA]</scope>
    <source>
        <strain evidence="3">cv. Fuhuasheng</strain>
        <tissue evidence="2">Leaves</tissue>
    </source>
</reference>
<sequence>MVTISDKETEEEPNKPSEQPEDTSAGKQEENHQETTITQKELLRLYAPFPQLLNGGVEKRIYSRFLDIFASLHVNIPFIKALQQMPSYIKYMKELLTRKSSLKGGQTIVMNKECSALIQLELPTKKKDPGSFHIPCAIGEIMFDKGLCDLGASINLMTLSLMKRLQINELMPTDVVIRLADKTQKQAIGVVENVLVKVGNYFLPTDFVILEMEESHLHPIILGRPFLATARALIDVERGELIMRVHDEQLTFNVFKPSQEASQEGKKLRTEHDRAMVGETSIEA</sequence>
<name>A0A444Y3F4_ARAHY</name>
<evidence type="ECO:0000256" key="1">
    <source>
        <dbReference type="SAM" id="MobiDB-lite"/>
    </source>
</evidence>
<dbReference type="CDD" id="cd00303">
    <property type="entry name" value="retropepsin_like"/>
    <property type="match status" value="1"/>
</dbReference>
<dbReference type="PANTHER" id="PTHR33067:SF9">
    <property type="entry name" value="RNA-DIRECTED DNA POLYMERASE"/>
    <property type="match status" value="1"/>
</dbReference>
<dbReference type="Proteomes" id="UP000289738">
    <property type="component" value="Chromosome B08"/>
</dbReference>
<feature type="region of interest" description="Disordered" evidence="1">
    <location>
        <begin position="1"/>
        <end position="36"/>
    </location>
</feature>
<feature type="compositionally biased region" description="Basic and acidic residues" evidence="1">
    <location>
        <begin position="263"/>
        <end position="276"/>
    </location>
</feature>
<dbReference type="AlphaFoldDB" id="A0A444Y3F4"/>
<comment type="caution">
    <text evidence="2">The sequence shown here is derived from an EMBL/GenBank/DDBJ whole genome shotgun (WGS) entry which is preliminary data.</text>
</comment>
<evidence type="ECO:0000313" key="2">
    <source>
        <dbReference type="EMBL" id="RYQ96455.1"/>
    </source>
</evidence>
<evidence type="ECO:0000313" key="3">
    <source>
        <dbReference type="Proteomes" id="UP000289738"/>
    </source>
</evidence>
<dbReference type="EMBL" id="SDMP01000018">
    <property type="protein sequence ID" value="RYQ96455.1"/>
    <property type="molecule type" value="Genomic_DNA"/>
</dbReference>
<organism evidence="2 3">
    <name type="scientific">Arachis hypogaea</name>
    <name type="common">Peanut</name>
    <dbReference type="NCBI Taxonomy" id="3818"/>
    <lineage>
        <taxon>Eukaryota</taxon>
        <taxon>Viridiplantae</taxon>
        <taxon>Streptophyta</taxon>
        <taxon>Embryophyta</taxon>
        <taxon>Tracheophyta</taxon>
        <taxon>Spermatophyta</taxon>
        <taxon>Magnoliopsida</taxon>
        <taxon>eudicotyledons</taxon>
        <taxon>Gunneridae</taxon>
        <taxon>Pentapetalae</taxon>
        <taxon>rosids</taxon>
        <taxon>fabids</taxon>
        <taxon>Fabales</taxon>
        <taxon>Fabaceae</taxon>
        <taxon>Papilionoideae</taxon>
        <taxon>50 kb inversion clade</taxon>
        <taxon>dalbergioids sensu lato</taxon>
        <taxon>Dalbergieae</taxon>
        <taxon>Pterocarpus clade</taxon>
        <taxon>Arachis</taxon>
    </lineage>
</organism>
<dbReference type="Gene3D" id="2.40.70.10">
    <property type="entry name" value="Acid Proteases"/>
    <property type="match status" value="1"/>
</dbReference>
<proteinExistence type="predicted"/>